<name>A0A1B0CRZ4_LUTLO</name>
<dbReference type="Pfam" id="PF25768">
    <property type="entry name" value="TPR_IFT121"/>
    <property type="match status" value="1"/>
</dbReference>
<dbReference type="GO" id="GO:0097730">
    <property type="term" value="C:non-motile cilium"/>
    <property type="evidence" value="ECO:0007669"/>
    <property type="project" value="TreeGrafter"/>
</dbReference>
<evidence type="ECO:0000256" key="4">
    <source>
        <dbReference type="ARBA" id="ARBA00022737"/>
    </source>
</evidence>
<evidence type="ECO:0000256" key="8">
    <source>
        <dbReference type="ARBA" id="ARBA00023273"/>
    </source>
</evidence>
<keyword evidence="2" id="KW-0963">Cytoplasm</keyword>
<proteinExistence type="predicted"/>
<dbReference type="Proteomes" id="UP000092461">
    <property type="component" value="Unassembled WGS sequence"/>
</dbReference>
<dbReference type="Pfam" id="PF24797">
    <property type="entry name" value="Beta-prop_WDR35_TULP_N"/>
    <property type="match status" value="1"/>
</dbReference>
<dbReference type="InterPro" id="IPR056158">
    <property type="entry name" value="Beta-prop_IFT121_2nd"/>
</dbReference>
<dbReference type="InterPro" id="IPR039857">
    <property type="entry name" value="Ift122/121"/>
</dbReference>
<dbReference type="SMART" id="SM00320">
    <property type="entry name" value="WD40"/>
    <property type="match status" value="4"/>
</dbReference>
<keyword evidence="3 9" id="KW-0853">WD repeat</keyword>
<reference evidence="14" key="1">
    <citation type="submission" date="2020-05" db="UniProtKB">
        <authorList>
            <consortium name="EnsemblMetazoa"/>
        </authorList>
    </citation>
    <scope>IDENTIFICATION</scope>
    <source>
        <strain evidence="14">Jacobina</strain>
    </source>
</reference>
<dbReference type="GO" id="GO:1905515">
    <property type="term" value="P:non-motile cilium assembly"/>
    <property type="evidence" value="ECO:0007669"/>
    <property type="project" value="TreeGrafter"/>
</dbReference>
<accession>A0A1B0CRZ4</accession>
<evidence type="ECO:0000313" key="14">
    <source>
        <dbReference type="EnsemblMetazoa" id="LLOJ007643-PA"/>
    </source>
</evidence>
<dbReference type="EMBL" id="AJWK01025509">
    <property type="status" value="NOT_ANNOTATED_CDS"/>
    <property type="molecule type" value="Genomic_DNA"/>
</dbReference>
<keyword evidence="6" id="KW-0969">Cilium</keyword>
<dbReference type="AlphaFoldDB" id="A0A1B0CRZ4"/>
<sequence>MFVYLSKKLIFFNEFCWKIAIPNNTRLNCISWNRDQGYVAVGGDDGLLKVLKLEAATQGGQARGGLAAPSNLSMNQTLDGHKASVQVVTWNETQQKLTTSDRDGVIMVWMLYKGSWYEEMTNDRKKSTVKGMSWTRDGQKICIVYEDGAIIVGSVDGNRIWGKELKGTPLTGVQWSPDGRLLLFSVRSGELHLYDNQGAFVMRLSVQCVNLGPSRAVSIAACVWFTGPAPTNRPVLAILYENGKMQLMRNENDDLPIIVDTQMQAISCQWNHDGSILAVCGMKTSMADKESNQAMFYSAYGVHLRTLKVPGREVTSLSWEGRSLRIAFGVDSFIYFANIRPDYMWCSFGRTVAFLQADSGRDGAVFTFWDTASNQCFSKTVDVPLCVAASADHCVIAVEAPRLASRDANVSVETNFGDHPMFQLLVCNSMSTTVDSRYIDLWPHFVGMNSTHVVVASKEQFLLWPYRTPKGVSALPAAKSKRERRFHVDDTPSGVAEVLNDLDRSGFEVPSASELAVAIFSRHEPKDTQPDRASCFTCEALVPDASASCPHCGTRFPACVASGRALVNPTDAWLCSVCHHLASPAEIATRRSCPLCHGLIGATSSGARDKSLQQIISRSSTSYQQVINYHFLLLAQRQLKSGLMHSAVLTSLRLREYENVLDPEEIYGLLALASCADRSFGTASRAFIKLEALESLPEPRRAEYEELAVAIFSRHEPKDTQPDRASCFTCEALVPDASASCPHCGTRFPACVASGRALVNPTDAWLCSVCHHLASPAEIATRRSCPLCHGLIGATSSGARDSTDL</sequence>
<keyword evidence="5" id="KW-0970">Cilium biogenesis/degradation</keyword>
<protein>
    <submittedName>
        <fullName evidence="14">Uncharacterized protein</fullName>
    </submittedName>
</protein>
<keyword evidence="7" id="KW-0206">Cytoskeleton</keyword>
<feature type="domain" description="IFT121-like zinc finger" evidence="10">
    <location>
        <begin position="749"/>
        <end position="789"/>
    </location>
</feature>
<feature type="repeat" description="WD" evidence="9">
    <location>
        <begin position="78"/>
        <end position="109"/>
    </location>
</feature>
<evidence type="ECO:0000256" key="1">
    <source>
        <dbReference type="ARBA" id="ARBA00004120"/>
    </source>
</evidence>
<evidence type="ECO:0000313" key="15">
    <source>
        <dbReference type="Proteomes" id="UP000092461"/>
    </source>
</evidence>
<dbReference type="PROSITE" id="PS50082">
    <property type="entry name" value="WD_REPEATS_2"/>
    <property type="match status" value="1"/>
</dbReference>
<dbReference type="EnsemblMetazoa" id="LLOJ007643-RA">
    <property type="protein sequence ID" value="LLOJ007643-PA"/>
    <property type="gene ID" value="LLOJ007643"/>
</dbReference>
<evidence type="ECO:0000256" key="6">
    <source>
        <dbReference type="ARBA" id="ARBA00023069"/>
    </source>
</evidence>
<dbReference type="VEuPathDB" id="VectorBase:LLONM1_003553"/>
<evidence type="ECO:0000256" key="7">
    <source>
        <dbReference type="ARBA" id="ARBA00023212"/>
    </source>
</evidence>
<dbReference type="Pfam" id="PF23390">
    <property type="entry name" value="Beta-prop_WDR35_2nd"/>
    <property type="match status" value="1"/>
</dbReference>
<dbReference type="EMBL" id="AJWK01025511">
    <property type="status" value="NOT_ANNOTATED_CDS"/>
    <property type="molecule type" value="Genomic_DNA"/>
</dbReference>
<dbReference type="InterPro" id="IPR057979">
    <property type="entry name" value="TPR_IFT121"/>
</dbReference>
<dbReference type="Pfam" id="PF23145">
    <property type="entry name" value="Zf_2nd_IFT121"/>
    <property type="match status" value="2"/>
</dbReference>
<dbReference type="VEuPathDB" id="VectorBase:LLOJ007643"/>
<dbReference type="GO" id="GO:0061512">
    <property type="term" value="P:protein localization to cilium"/>
    <property type="evidence" value="ECO:0007669"/>
    <property type="project" value="TreeGrafter"/>
</dbReference>
<dbReference type="InterPro" id="IPR056159">
    <property type="entry name" value="Beta-prop_IFT121_TULP_N"/>
</dbReference>
<dbReference type="EMBL" id="AJWK01025508">
    <property type="status" value="NOT_ANNOTATED_CDS"/>
    <property type="molecule type" value="Genomic_DNA"/>
</dbReference>
<evidence type="ECO:0000259" key="12">
    <source>
        <dbReference type="Pfam" id="PF24797"/>
    </source>
</evidence>
<dbReference type="EMBL" id="AJWK01025510">
    <property type="status" value="NOT_ANNOTATED_CDS"/>
    <property type="molecule type" value="Genomic_DNA"/>
</dbReference>
<evidence type="ECO:0000256" key="5">
    <source>
        <dbReference type="ARBA" id="ARBA00022794"/>
    </source>
</evidence>
<feature type="domain" description="IFT121-like zinc finger" evidence="10">
    <location>
        <begin position="557"/>
        <end position="597"/>
    </location>
</feature>
<dbReference type="PANTHER" id="PTHR12764:SF5">
    <property type="entry name" value="LD29485P"/>
    <property type="match status" value="1"/>
</dbReference>
<evidence type="ECO:0000259" key="10">
    <source>
        <dbReference type="Pfam" id="PF23145"/>
    </source>
</evidence>
<feature type="domain" description="IFT121 second beta-propeller" evidence="11">
    <location>
        <begin position="345"/>
        <end position="504"/>
    </location>
</feature>
<evidence type="ECO:0000259" key="11">
    <source>
        <dbReference type="Pfam" id="PF23390"/>
    </source>
</evidence>
<keyword evidence="4" id="KW-0677">Repeat</keyword>
<evidence type="ECO:0000256" key="9">
    <source>
        <dbReference type="PROSITE-ProRule" id="PRU00221"/>
    </source>
</evidence>
<dbReference type="Gene3D" id="2.130.10.10">
    <property type="entry name" value="YVTN repeat-like/Quinoprotein amine dehydrogenase"/>
    <property type="match status" value="1"/>
</dbReference>
<dbReference type="InterPro" id="IPR015943">
    <property type="entry name" value="WD40/YVTN_repeat-like_dom_sf"/>
</dbReference>
<dbReference type="PANTHER" id="PTHR12764">
    <property type="entry name" value="WD REPEAT DOMAIN-RELATED"/>
    <property type="match status" value="1"/>
</dbReference>
<dbReference type="InterPro" id="IPR036322">
    <property type="entry name" value="WD40_repeat_dom_sf"/>
</dbReference>
<evidence type="ECO:0000256" key="3">
    <source>
        <dbReference type="ARBA" id="ARBA00022574"/>
    </source>
</evidence>
<evidence type="ECO:0000259" key="13">
    <source>
        <dbReference type="Pfam" id="PF25768"/>
    </source>
</evidence>
<dbReference type="PROSITE" id="PS50294">
    <property type="entry name" value="WD_REPEATS_REGION"/>
    <property type="match status" value="1"/>
</dbReference>
<dbReference type="SUPFAM" id="SSF50978">
    <property type="entry name" value="WD40 repeat-like"/>
    <property type="match status" value="1"/>
</dbReference>
<feature type="domain" description="IFT121/TULP4 N-terminal" evidence="12">
    <location>
        <begin position="1"/>
        <end position="340"/>
    </location>
</feature>
<comment type="subcellular location">
    <subcellularLocation>
        <location evidence="1">Cytoplasm</location>
        <location evidence="1">Cytoskeleton</location>
        <location evidence="1">Cilium basal body</location>
    </subcellularLocation>
</comment>
<organism evidence="14 15">
    <name type="scientific">Lutzomyia longipalpis</name>
    <name type="common">Sand fly</name>
    <dbReference type="NCBI Taxonomy" id="7200"/>
    <lineage>
        <taxon>Eukaryota</taxon>
        <taxon>Metazoa</taxon>
        <taxon>Ecdysozoa</taxon>
        <taxon>Arthropoda</taxon>
        <taxon>Hexapoda</taxon>
        <taxon>Insecta</taxon>
        <taxon>Pterygota</taxon>
        <taxon>Neoptera</taxon>
        <taxon>Endopterygota</taxon>
        <taxon>Diptera</taxon>
        <taxon>Nematocera</taxon>
        <taxon>Psychodoidea</taxon>
        <taxon>Psychodidae</taxon>
        <taxon>Lutzomyia</taxon>
        <taxon>Lutzomyia</taxon>
    </lineage>
</organism>
<evidence type="ECO:0000256" key="2">
    <source>
        <dbReference type="ARBA" id="ARBA00022490"/>
    </source>
</evidence>
<dbReference type="GO" id="GO:0035721">
    <property type="term" value="P:intraciliary retrograde transport"/>
    <property type="evidence" value="ECO:0007669"/>
    <property type="project" value="TreeGrafter"/>
</dbReference>
<dbReference type="GO" id="GO:0030991">
    <property type="term" value="C:intraciliary transport particle A"/>
    <property type="evidence" value="ECO:0007669"/>
    <property type="project" value="TreeGrafter"/>
</dbReference>
<keyword evidence="8" id="KW-0966">Cell projection</keyword>
<feature type="domain" description="IFT121-like TPR repeats" evidence="13">
    <location>
        <begin position="623"/>
        <end position="719"/>
    </location>
</feature>
<dbReference type="FunFam" id="2.130.10.10:FF:000187">
    <property type="entry name" value="WD repeat-containing protein 35"/>
    <property type="match status" value="1"/>
</dbReference>
<dbReference type="InterPro" id="IPR001680">
    <property type="entry name" value="WD40_rpt"/>
</dbReference>
<dbReference type="InterPro" id="IPR056170">
    <property type="entry name" value="Znf_IFT121-like"/>
</dbReference>
<keyword evidence="15" id="KW-1185">Reference proteome</keyword>